<evidence type="ECO:0000313" key="2">
    <source>
        <dbReference type="EMBL" id="MBF9237773.1"/>
    </source>
</evidence>
<dbReference type="Proteomes" id="UP000597617">
    <property type="component" value="Unassembled WGS sequence"/>
</dbReference>
<sequence length="121" mass="13096">MRLFTSLYALTCIGLATGVLLTGCAAQDSTEPEPCTTTATVQLCYGMTAVCRTEHTTLKLANGTILHPSGKVWEAYLPNQVDKQILRISYAILPRITNDAPGYENATLSCLESNQPRCGNE</sequence>
<feature type="signal peptide" evidence="1">
    <location>
        <begin position="1"/>
        <end position="21"/>
    </location>
</feature>
<dbReference type="PROSITE" id="PS51257">
    <property type="entry name" value="PROKAR_LIPOPROTEIN"/>
    <property type="match status" value="1"/>
</dbReference>
<dbReference type="EMBL" id="JADQDQ010000004">
    <property type="protein sequence ID" value="MBF9237773.1"/>
    <property type="molecule type" value="Genomic_DNA"/>
</dbReference>
<evidence type="ECO:0008006" key="4">
    <source>
        <dbReference type="Google" id="ProtNLM"/>
    </source>
</evidence>
<evidence type="ECO:0000313" key="3">
    <source>
        <dbReference type="Proteomes" id="UP000597617"/>
    </source>
</evidence>
<keyword evidence="1" id="KW-0732">Signal</keyword>
<comment type="caution">
    <text evidence="2">The sequence shown here is derived from an EMBL/GenBank/DDBJ whole genome shotgun (WGS) entry which is preliminary data.</text>
</comment>
<dbReference type="RefSeq" id="WP_196282156.1">
    <property type="nucleotide sequence ID" value="NZ_JADQDQ010000004.1"/>
</dbReference>
<reference evidence="2 3" key="1">
    <citation type="submission" date="2020-11" db="EMBL/GenBank/DDBJ databases">
        <authorList>
            <person name="Kim M.K."/>
        </authorList>
    </citation>
    <scope>NUCLEOTIDE SEQUENCE [LARGE SCALE GENOMIC DNA]</scope>
    <source>
        <strain evidence="2 3">BT683</strain>
    </source>
</reference>
<gene>
    <name evidence="2" type="ORF">I2I05_10240</name>
</gene>
<protein>
    <recommendedName>
        <fullName evidence="4">DUF4377 domain-containing protein</fullName>
    </recommendedName>
</protein>
<organism evidence="2 3">
    <name type="scientific">Hymenobacter jeongseonensis</name>
    <dbReference type="NCBI Taxonomy" id="2791027"/>
    <lineage>
        <taxon>Bacteria</taxon>
        <taxon>Pseudomonadati</taxon>
        <taxon>Bacteroidota</taxon>
        <taxon>Cytophagia</taxon>
        <taxon>Cytophagales</taxon>
        <taxon>Hymenobacteraceae</taxon>
        <taxon>Hymenobacter</taxon>
    </lineage>
</organism>
<evidence type="ECO:0000256" key="1">
    <source>
        <dbReference type="SAM" id="SignalP"/>
    </source>
</evidence>
<name>A0ABS0IIN3_9BACT</name>
<proteinExistence type="predicted"/>
<accession>A0ABS0IIN3</accession>
<feature type="chain" id="PRO_5046501794" description="DUF4377 domain-containing protein" evidence="1">
    <location>
        <begin position="22"/>
        <end position="121"/>
    </location>
</feature>
<keyword evidence="3" id="KW-1185">Reference proteome</keyword>